<dbReference type="RefSeq" id="WP_052243609.1">
    <property type="nucleotide sequence ID" value="NZ_JWJO01000075.1"/>
</dbReference>
<dbReference type="InterPro" id="IPR036942">
    <property type="entry name" value="Beta-barrel_TonB_sf"/>
</dbReference>
<comment type="subcellular location">
    <subcellularLocation>
        <location evidence="1">Cell outer membrane</location>
    </subcellularLocation>
</comment>
<keyword evidence="4" id="KW-0732">Signal</keyword>
<dbReference type="InterPro" id="IPR037066">
    <property type="entry name" value="Plug_dom_sf"/>
</dbReference>
<evidence type="ECO:0000313" key="7">
    <source>
        <dbReference type="Proteomes" id="UP000076630"/>
    </source>
</evidence>
<evidence type="ECO:0000256" key="3">
    <source>
        <dbReference type="ARBA" id="ARBA00023237"/>
    </source>
</evidence>
<sequence length="669" mass="74685">MLIKTYIASVGIVLQASFVVAQNNTSKDTITNNALKEVVILSSKKDEIIDKKPLLSLDEFLSKKDNVSLIRRGAYAWEPMINNMAIERTRQTIDGMQVFYACTDKMDPITSYVEMNNLESVEVTSGAQGSHFGPTLGGSIDLKTKKLSFTEDKQFNAQVQTGYESINKQKIAGGNFDFTSKKLYASGSIMFRDADNYKAGGGKEIQYSQFRKLNASGTIGYALNNSNTLEAAVIYDKATDIGYPALPMDVSLAEALITSIKHTYTPTDSWIDKWETKLYYNTITHRMDDTKRPNVVIRMDMPGWTDTYGAYSTLQTTVKDKHHLTGTLNAYYNKSLAEMTMLSSIPGGLDMFAYTWPDVKTTFVGATLKDHWQLDDKQSLMFSGNIGTNTNETSQYGKNQLGIFHNDNSIERTKTRTVGNFAVNYERIENKWIYGVGIGYGNRTPSVSEGYGYYLFNSGDKYDYIGNPNLKNESSYEGNFFIKYATPAFSTKLSGSIFYLTDYIIGVITPPFNAMTAGGLGVKVYNNLDSATQASINWDFTYKITSDIKLSGGASYNYGKDSDNNTLPFISPFAYRAAVDYRWNDLTTQLSVNGNAIKTNAAKFYGETETPAYAVVNWNANYHFPIGKNSLGLGVGIQNILDTYYSTYADWNKIPNPGRNFFVNLSYKL</sequence>
<organism evidence="6 7">
    <name type="scientific">Myroides marinus</name>
    <dbReference type="NCBI Taxonomy" id="703342"/>
    <lineage>
        <taxon>Bacteria</taxon>
        <taxon>Pseudomonadati</taxon>
        <taxon>Bacteroidota</taxon>
        <taxon>Flavobacteriia</taxon>
        <taxon>Flavobacteriales</taxon>
        <taxon>Flavobacteriaceae</taxon>
        <taxon>Myroides</taxon>
    </lineage>
</organism>
<keyword evidence="7" id="KW-1185">Reference proteome</keyword>
<feature type="signal peptide" evidence="4">
    <location>
        <begin position="1"/>
        <end position="21"/>
    </location>
</feature>
<keyword evidence="3" id="KW-0998">Cell outer membrane</keyword>
<gene>
    <name evidence="6" type="ORF">AV926_06995</name>
</gene>
<reference evidence="6 7" key="1">
    <citation type="submission" date="2016-01" db="EMBL/GenBank/DDBJ databases">
        <title>Whole genome sequencing of Myroides marinus L41.</title>
        <authorList>
            <person name="Hong K.W."/>
        </authorList>
    </citation>
    <scope>NUCLEOTIDE SEQUENCE [LARGE SCALE GENOMIC DNA]</scope>
    <source>
        <strain evidence="6 7">L41</strain>
    </source>
</reference>
<name>A0A161SKK1_9FLAO</name>
<evidence type="ECO:0000256" key="4">
    <source>
        <dbReference type="SAM" id="SignalP"/>
    </source>
</evidence>
<dbReference type="Pfam" id="PF07715">
    <property type="entry name" value="Plug"/>
    <property type="match status" value="1"/>
</dbReference>
<feature type="domain" description="TonB-dependent receptor plug" evidence="5">
    <location>
        <begin position="43"/>
        <end position="134"/>
    </location>
</feature>
<dbReference type="Gene3D" id="2.40.170.20">
    <property type="entry name" value="TonB-dependent receptor, beta-barrel domain"/>
    <property type="match status" value="1"/>
</dbReference>
<evidence type="ECO:0000259" key="5">
    <source>
        <dbReference type="Pfam" id="PF07715"/>
    </source>
</evidence>
<proteinExistence type="predicted"/>
<evidence type="ECO:0000313" key="6">
    <source>
        <dbReference type="EMBL" id="KZE82605.1"/>
    </source>
</evidence>
<protein>
    <recommendedName>
        <fullName evidence="5">TonB-dependent receptor plug domain-containing protein</fullName>
    </recommendedName>
</protein>
<evidence type="ECO:0000256" key="2">
    <source>
        <dbReference type="ARBA" id="ARBA00023136"/>
    </source>
</evidence>
<dbReference type="EMBL" id="LQNU01000044">
    <property type="protein sequence ID" value="KZE82605.1"/>
    <property type="molecule type" value="Genomic_DNA"/>
</dbReference>
<dbReference type="Proteomes" id="UP000076630">
    <property type="component" value="Unassembled WGS sequence"/>
</dbReference>
<evidence type="ECO:0000256" key="1">
    <source>
        <dbReference type="ARBA" id="ARBA00004442"/>
    </source>
</evidence>
<dbReference type="OrthoDB" id="9759247at2"/>
<comment type="caution">
    <text evidence="6">The sequence shown here is derived from an EMBL/GenBank/DDBJ whole genome shotgun (WGS) entry which is preliminary data.</text>
</comment>
<dbReference type="AlphaFoldDB" id="A0A161SKK1"/>
<dbReference type="GO" id="GO:0009279">
    <property type="term" value="C:cell outer membrane"/>
    <property type="evidence" value="ECO:0007669"/>
    <property type="project" value="UniProtKB-SubCell"/>
</dbReference>
<feature type="chain" id="PRO_5007826448" description="TonB-dependent receptor plug domain-containing protein" evidence="4">
    <location>
        <begin position="22"/>
        <end position="669"/>
    </location>
</feature>
<dbReference type="SUPFAM" id="SSF56935">
    <property type="entry name" value="Porins"/>
    <property type="match status" value="1"/>
</dbReference>
<dbReference type="InterPro" id="IPR012910">
    <property type="entry name" value="Plug_dom"/>
</dbReference>
<keyword evidence="2" id="KW-0472">Membrane</keyword>
<accession>A0A161SKK1</accession>
<dbReference type="Gene3D" id="2.170.130.10">
    <property type="entry name" value="TonB-dependent receptor, plug domain"/>
    <property type="match status" value="1"/>
</dbReference>